<evidence type="ECO:0000256" key="3">
    <source>
        <dbReference type="ARBA" id="ARBA00023163"/>
    </source>
</evidence>
<comment type="subcellular location">
    <subcellularLocation>
        <location evidence="1">Nucleus</location>
    </subcellularLocation>
</comment>
<dbReference type="GO" id="GO:0006367">
    <property type="term" value="P:transcription initiation at RNA polymerase II promoter"/>
    <property type="evidence" value="ECO:0007669"/>
    <property type="project" value="InterPro"/>
</dbReference>
<dbReference type="PANTHER" id="PTHR12694">
    <property type="entry name" value="TRANSCRIPTION INITIATION FACTOR IIA SUBUNIT 1"/>
    <property type="match status" value="1"/>
</dbReference>
<dbReference type="CDD" id="cd07976">
    <property type="entry name" value="TFIIA_alpha_beta_like"/>
    <property type="match status" value="1"/>
</dbReference>
<proteinExistence type="inferred from homology"/>
<dbReference type="GO" id="GO:0005672">
    <property type="term" value="C:transcription factor TFIIA complex"/>
    <property type="evidence" value="ECO:0007669"/>
    <property type="project" value="InterPro"/>
</dbReference>
<keyword evidence="4" id="KW-0539">Nucleus</keyword>
<accession>A0A6A6TYF2</accession>
<dbReference type="InterPro" id="IPR004855">
    <property type="entry name" value="TFIIA_asu/bsu"/>
</dbReference>
<reference evidence="6" key="1">
    <citation type="journal article" date="2020" name="Stud. Mycol.">
        <title>101 Dothideomycetes genomes: a test case for predicting lifestyles and emergence of pathogens.</title>
        <authorList>
            <person name="Haridas S."/>
            <person name="Albert R."/>
            <person name="Binder M."/>
            <person name="Bloem J."/>
            <person name="Labutti K."/>
            <person name="Salamov A."/>
            <person name="Andreopoulos B."/>
            <person name="Baker S."/>
            <person name="Barry K."/>
            <person name="Bills G."/>
            <person name="Bluhm B."/>
            <person name="Cannon C."/>
            <person name="Castanera R."/>
            <person name="Culley D."/>
            <person name="Daum C."/>
            <person name="Ezra D."/>
            <person name="Gonzalez J."/>
            <person name="Henrissat B."/>
            <person name="Kuo A."/>
            <person name="Liang C."/>
            <person name="Lipzen A."/>
            <person name="Lutzoni F."/>
            <person name="Magnuson J."/>
            <person name="Mondo S."/>
            <person name="Nolan M."/>
            <person name="Ohm R."/>
            <person name="Pangilinan J."/>
            <person name="Park H.-J."/>
            <person name="Ramirez L."/>
            <person name="Alfaro M."/>
            <person name="Sun H."/>
            <person name="Tritt A."/>
            <person name="Yoshinaga Y."/>
            <person name="Zwiers L.-H."/>
            <person name="Turgeon B."/>
            <person name="Goodwin S."/>
            <person name="Spatafora J."/>
            <person name="Crous P."/>
            <person name="Grigoriev I."/>
        </authorList>
    </citation>
    <scope>NUCLEOTIDE SEQUENCE</scope>
    <source>
        <strain evidence="6">CBS 115976</strain>
    </source>
</reference>
<evidence type="ECO:0000256" key="2">
    <source>
        <dbReference type="ARBA" id="ARBA00010059"/>
    </source>
</evidence>
<organism evidence="6 7">
    <name type="scientific">Microthyrium microscopicum</name>
    <dbReference type="NCBI Taxonomy" id="703497"/>
    <lineage>
        <taxon>Eukaryota</taxon>
        <taxon>Fungi</taxon>
        <taxon>Dikarya</taxon>
        <taxon>Ascomycota</taxon>
        <taxon>Pezizomycotina</taxon>
        <taxon>Dothideomycetes</taxon>
        <taxon>Dothideomycetes incertae sedis</taxon>
        <taxon>Microthyriales</taxon>
        <taxon>Microthyriaceae</taxon>
        <taxon>Microthyrium</taxon>
    </lineage>
</organism>
<evidence type="ECO:0000256" key="5">
    <source>
        <dbReference type="SAM" id="MobiDB-lite"/>
    </source>
</evidence>
<feature type="region of interest" description="Disordered" evidence="5">
    <location>
        <begin position="228"/>
        <end position="287"/>
    </location>
</feature>
<protein>
    <recommendedName>
        <fullName evidence="8">Transcription factor IIA, alpha/beta subunit</fullName>
    </recommendedName>
</protein>
<dbReference type="SUPFAM" id="SSF47396">
    <property type="entry name" value="Transcription factor IIA (TFIIA), alpha-helical domain"/>
    <property type="match status" value="1"/>
</dbReference>
<evidence type="ECO:0000313" key="7">
    <source>
        <dbReference type="Proteomes" id="UP000799302"/>
    </source>
</evidence>
<dbReference type="Pfam" id="PF03153">
    <property type="entry name" value="TFIIA"/>
    <property type="match status" value="1"/>
</dbReference>
<feature type="region of interest" description="Disordered" evidence="5">
    <location>
        <begin position="54"/>
        <end position="113"/>
    </location>
</feature>
<name>A0A6A6TYF2_9PEZI</name>
<dbReference type="FunFam" id="2.30.18.10:FF:000006">
    <property type="entry name" value="Transcription factor TFIIA complex subunit Toa1"/>
    <property type="match status" value="1"/>
</dbReference>
<dbReference type="InterPro" id="IPR009088">
    <property type="entry name" value="TFIIA_b-brl"/>
</dbReference>
<evidence type="ECO:0000256" key="4">
    <source>
        <dbReference type="ARBA" id="ARBA00023242"/>
    </source>
</evidence>
<evidence type="ECO:0000313" key="6">
    <source>
        <dbReference type="EMBL" id="KAF2664023.1"/>
    </source>
</evidence>
<dbReference type="OrthoDB" id="6275927at2759"/>
<dbReference type="AlphaFoldDB" id="A0A6A6TYF2"/>
<evidence type="ECO:0008006" key="8">
    <source>
        <dbReference type="Google" id="ProtNLM"/>
    </source>
</evidence>
<comment type="similarity">
    <text evidence="2">Belongs to the TFIIA subunit 1 family.</text>
</comment>
<sequence>MSNQVVGDIYRQIMEKTVHAAQTDFEEGGYAPETLVDLQKAWQENLTKLHVAKMPWDPVPPPPAKQESNDALSVKNGESDVKYQPQQQVPKQPPEIKYEPSYNPMSNYNGAGINPVAQQRAANNLVQQFGPQANASIQASGLPQQRGLQQPQQQQRPQQMPAPGQGQRGPPNYSQTDGAGDSPATWDDIVTSSRASVNDRIAVDGLLKRHLEEQWSQDDSQVFHELTTRATSSKSLAKPSASKVSRARPAQLDGPDDEEDEDAINSDLDDSEDEMEEQKEDDEGPLGEMILCTWDKVNRVKNKWKCTLKDGVLATGGKEYLFHKATGEFEW</sequence>
<dbReference type="Proteomes" id="UP000799302">
    <property type="component" value="Unassembled WGS sequence"/>
</dbReference>
<dbReference type="SMART" id="SM01371">
    <property type="entry name" value="TFIIA"/>
    <property type="match status" value="1"/>
</dbReference>
<dbReference type="SUPFAM" id="SSF50784">
    <property type="entry name" value="Transcription factor IIA (TFIIA), beta-barrel domain"/>
    <property type="match status" value="1"/>
</dbReference>
<feature type="region of interest" description="Disordered" evidence="5">
    <location>
        <begin position="140"/>
        <end position="187"/>
    </location>
</feature>
<feature type="compositionally biased region" description="Low complexity" evidence="5">
    <location>
        <begin position="141"/>
        <end position="171"/>
    </location>
</feature>
<dbReference type="Gene3D" id="1.10.287.100">
    <property type="match status" value="1"/>
</dbReference>
<feature type="compositionally biased region" description="Acidic residues" evidence="5">
    <location>
        <begin position="254"/>
        <end position="285"/>
    </location>
</feature>
<keyword evidence="3" id="KW-0804">Transcription</keyword>
<keyword evidence="7" id="KW-1185">Reference proteome</keyword>
<dbReference type="EMBL" id="MU004243">
    <property type="protein sequence ID" value="KAF2664023.1"/>
    <property type="molecule type" value="Genomic_DNA"/>
</dbReference>
<evidence type="ECO:0000256" key="1">
    <source>
        <dbReference type="ARBA" id="ARBA00004123"/>
    </source>
</evidence>
<dbReference type="PANTHER" id="PTHR12694:SF8">
    <property type="entry name" value="TRANSCRIPTION INITIATION FACTOR IIA SUBUNIT 1"/>
    <property type="match status" value="1"/>
</dbReference>
<feature type="compositionally biased region" description="Low complexity" evidence="5">
    <location>
        <begin position="230"/>
        <end position="244"/>
    </location>
</feature>
<dbReference type="Gene3D" id="2.30.18.10">
    <property type="entry name" value="Transcription factor IIA (TFIIA), beta-barrel domain"/>
    <property type="match status" value="1"/>
</dbReference>
<gene>
    <name evidence="6" type="ORF">BT63DRAFT_429558</name>
</gene>